<dbReference type="EMBL" id="CP058601">
    <property type="protein sequence ID" value="QLG49025.1"/>
    <property type="molecule type" value="Genomic_DNA"/>
</dbReference>
<name>A0A7D5L3C9_9EURY</name>
<protein>
    <submittedName>
        <fullName evidence="1">Uncharacterized protein</fullName>
    </submittedName>
</protein>
<dbReference type="Gene3D" id="1.10.150.20">
    <property type="entry name" value="5' to 3' exonuclease, C-terminal subdomain"/>
    <property type="match status" value="1"/>
</dbReference>
<evidence type="ECO:0000313" key="2">
    <source>
        <dbReference type="Proteomes" id="UP000509241"/>
    </source>
</evidence>
<accession>A0A7D5L3C9</accession>
<dbReference type="KEGG" id="haly:HYG82_09275"/>
<gene>
    <name evidence="1" type="ORF">HYG82_09275</name>
</gene>
<keyword evidence="2" id="KW-1185">Reference proteome</keyword>
<evidence type="ECO:0000313" key="1">
    <source>
        <dbReference type="EMBL" id="QLG49025.1"/>
    </source>
</evidence>
<dbReference type="GeneID" id="56033480"/>
<organism evidence="1 2">
    <name type="scientific">Natrinema halophilum</name>
    <dbReference type="NCBI Taxonomy" id="1699371"/>
    <lineage>
        <taxon>Archaea</taxon>
        <taxon>Methanobacteriati</taxon>
        <taxon>Methanobacteriota</taxon>
        <taxon>Stenosarchaea group</taxon>
        <taxon>Halobacteria</taxon>
        <taxon>Halobacteriales</taxon>
        <taxon>Natrialbaceae</taxon>
        <taxon>Natrinema</taxon>
    </lineage>
</organism>
<dbReference type="InterPro" id="IPR010994">
    <property type="entry name" value="RuvA_2-like"/>
</dbReference>
<sequence length="144" mass="16614">MEISDRKDKTGRLKINISNLSKEYTRLTIGEQKFQLQETELRLLEDQASKAVDRQTPSKRPIDHPTRINDVEVGMDFDERVLFDSLIEINRVGEVTALNILEKIVVSTLDEITKEDLKDIDGVKEDSVDKIWLYLRGFYDGATE</sequence>
<reference evidence="1 2" key="1">
    <citation type="submission" date="2020-07" db="EMBL/GenBank/DDBJ databases">
        <authorList>
            <person name="Cui H."/>
        </authorList>
    </citation>
    <scope>NUCLEOTIDE SEQUENCE [LARGE SCALE GENOMIC DNA]</scope>
    <source>
        <strain evidence="1 2">YPL8</strain>
    </source>
</reference>
<dbReference type="SUPFAM" id="SSF47781">
    <property type="entry name" value="RuvA domain 2-like"/>
    <property type="match status" value="1"/>
</dbReference>
<dbReference type="Proteomes" id="UP000509241">
    <property type="component" value="Chromosome"/>
</dbReference>
<dbReference type="AlphaFoldDB" id="A0A7D5L3C9"/>
<dbReference type="RefSeq" id="WP_179260760.1">
    <property type="nucleotide sequence ID" value="NZ_CP058601.1"/>
</dbReference>
<proteinExistence type="predicted"/>